<reference evidence="2 3" key="1">
    <citation type="journal article" date="2019" name="Int. J. Syst. Evol. Microbiol.">
        <title>The Global Catalogue of Microorganisms (GCM) 10K type strain sequencing project: providing services to taxonomists for standard genome sequencing and annotation.</title>
        <authorList>
            <consortium name="The Broad Institute Genomics Platform"/>
            <consortium name="The Broad Institute Genome Sequencing Center for Infectious Disease"/>
            <person name="Wu L."/>
            <person name="Ma J."/>
        </authorList>
    </citation>
    <scope>NUCLEOTIDE SEQUENCE [LARGE SCALE GENOMIC DNA]</scope>
    <source>
        <strain evidence="2 3">JCM 15481</strain>
    </source>
</reference>
<evidence type="ECO:0000256" key="1">
    <source>
        <dbReference type="SAM" id="Phobius"/>
    </source>
</evidence>
<keyword evidence="1" id="KW-0472">Membrane</keyword>
<evidence type="ECO:0000313" key="2">
    <source>
        <dbReference type="EMBL" id="GAA2108643.1"/>
    </source>
</evidence>
<organism evidence="2 3">
    <name type="scientific">Streptomyces synnematoformans</name>
    <dbReference type="NCBI Taxonomy" id="415721"/>
    <lineage>
        <taxon>Bacteria</taxon>
        <taxon>Bacillati</taxon>
        <taxon>Actinomycetota</taxon>
        <taxon>Actinomycetes</taxon>
        <taxon>Kitasatosporales</taxon>
        <taxon>Streptomycetaceae</taxon>
        <taxon>Streptomyces</taxon>
    </lineage>
</organism>
<keyword evidence="1" id="KW-0812">Transmembrane</keyword>
<sequence length="93" mass="10200">MTPPESATIAVELATLRGEIRTDMADIKGSLSVLVERNSRVEQDVRDLARSTDEDIKELRVEVDDLRRWRWMATGAAVVVGTAAGYIANIVTG</sequence>
<evidence type="ECO:0000313" key="3">
    <source>
        <dbReference type="Proteomes" id="UP001500443"/>
    </source>
</evidence>
<name>A0ABN2XCR2_9ACTN</name>
<keyword evidence="3" id="KW-1185">Reference proteome</keyword>
<dbReference type="Proteomes" id="UP001500443">
    <property type="component" value="Unassembled WGS sequence"/>
</dbReference>
<accession>A0ABN2XCR2</accession>
<dbReference type="EMBL" id="BAAAPF010000004">
    <property type="protein sequence ID" value="GAA2108643.1"/>
    <property type="molecule type" value="Genomic_DNA"/>
</dbReference>
<proteinExistence type="predicted"/>
<protein>
    <recommendedName>
        <fullName evidence="4">Hemolysin XhlA</fullName>
    </recommendedName>
</protein>
<gene>
    <name evidence="2" type="ORF">GCM10009802_04550</name>
</gene>
<evidence type="ECO:0008006" key="4">
    <source>
        <dbReference type="Google" id="ProtNLM"/>
    </source>
</evidence>
<feature type="transmembrane region" description="Helical" evidence="1">
    <location>
        <begin position="69"/>
        <end position="88"/>
    </location>
</feature>
<keyword evidence="1" id="KW-1133">Transmembrane helix</keyword>
<dbReference type="RefSeq" id="WP_344287298.1">
    <property type="nucleotide sequence ID" value="NZ_BAAAPF010000004.1"/>
</dbReference>
<comment type="caution">
    <text evidence="2">The sequence shown here is derived from an EMBL/GenBank/DDBJ whole genome shotgun (WGS) entry which is preliminary data.</text>
</comment>